<reference evidence="1 2" key="1">
    <citation type="journal article" date="2024" name="bioRxiv">
        <title>A reference genome for Trichogramma kaykai: A tiny desert-dwelling parasitoid wasp with competing sex-ratio distorters.</title>
        <authorList>
            <person name="Culotta J."/>
            <person name="Lindsey A.R."/>
        </authorList>
    </citation>
    <scope>NUCLEOTIDE SEQUENCE [LARGE SCALE GENOMIC DNA]</scope>
    <source>
        <strain evidence="1 2">KSX58</strain>
    </source>
</reference>
<name>A0ABD2WZD7_9HYME</name>
<evidence type="ECO:0000313" key="1">
    <source>
        <dbReference type="EMBL" id="KAL3398452.1"/>
    </source>
</evidence>
<dbReference type="AlphaFoldDB" id="A0ABD2WZD7"/>
<dbReference type="Proteomes" id="UP001627154">
    <property type="component" value="Unassembled WGS sequence"/>
</dbReference>
<comment type="caution">
    <text evidence="1">The sequence shown here is derived from an EMBL/GenBank/DDBJ whole genome shotgun (WGS) entry which is preliminary data.</text>
</comment>
<sequence>MLRGKNMPELWRNGRLNECAQRRVGGLTPWIERRHGEVNCHLAQLLSSHVEKEQLHHLTNRSLEPKTVVGFMLATERQSMSSITSIVMTRLRNEERTKKR</sequence>
<keyword evidence="2" id="KW-1185">Reference proteome</keyword>
<evidence type="ECO:0000313" key="2">
    <source>
        <dbReference type="Proteomes" id="UP001627154"/>
    </source>
</evidence>
<accession>A0ABD2WZD7</accession>
<protein>
    <submittedName>
        <fullName evidence="1">Uncharacterized protein</fullName>
    </submittedName>
</protein>
<dbReference type="EMBL" id="JBJJXI010000059">
    <property type="protein sequence ID" value="KAL3398452.1"/>
    <property type="molecule type" value="Genomic_DNA"/>
</dbReference>
<organism evidence="1 2">
    <name type="scientific">Trichogramma kaykai</name>
    <dbReference type="NCBI Taxonomy" id="54128"/>
    <lineage>
        <taxon>Eukaryota</taxon>
        <taxon>Metazoa</taxon>
        <taxon>Ecdysozoa</taxon>
        <taxon>Arthropoda</taxon>
        <taxon>Hexapoda</taxon>
        <taxon>Insecta</taxon>
        <taxon>Pterygota</taxon>
        <taxon>Neoptera</taxon>
        <taxon>Endopterygota</taxon>
        <taxon>Hymenoptera</taxon>
        <taxon>Apocrita</taxon>
        <taxon>Proctotrupomorpha</taxon>
        <taxon>Chalcidoidea</taxon>
        <taxon>Trichogrammatidae</taxon>
        <taxon>Trichogramma</taxon>
    </lineage>
</organism>
<proteinExistence type="predicted"/>
<gene>
    <name evidence="1" type="ORF">TKK_007611</name>
</gene>